<keyword evidence="7 11" id="KW-0479">Metal-binding</keyword>
<evidence type="ECO:0000256" key="6">
    <source>
        <dbReference type="ARBA" id="ARBA00022679"/>
    </source>
</evidence>
<dbReference type="GO" id="GO:0046872">
    <property type="term" value="F:metal ion binding"/>
    <property type="evidence" value="ECO:0007669"/>
    <property type="project" value="UniProtKB-UniRule"/>
</dbReference>
<dbReference type="Pfam" id="PF03454">
    <property type="entry name" value="MoeA_C"/>
    <property type="match status" value="1"/>
</dbReference>
<evidence type="ECO:0000256" key="9">
    <source>
        <dbReference type="ARBA" id="ARBA00023150"/>
    </source>
</evidence>
<evidence type="ECO:0000256" key="11">
    <source>
        <dbReference type="RuleBase" id="RU365090"/>
    </source>
</evidence>
<dbReference type="SUPFAM" id="SSF53218">
    <property type="entry name" value="Molybdenum cofactor biosynthesis proteins"/>
    <property type="match status" value="1"/>
</dbReference>
<evidence type="ECO:0000256" key="5">
    <source>
        <dbReference type="ARBA" id="ARBA00022505"/>
    </source>
</evidence>
<evidence type="ECO:0000256" key="8">
    <source>
        <dbReference type="ARBA" id="ARBA00022842"/>
    </source>
</evidence>
<reference evidence="13" key="1">
    <citation type="journal article" date="2020" name="mSystems">
        <title>Genome- and Community-Level Interaction Insights into Carbon Utilization and Element Cycling Functions of Hydrothermarchaeota in Hydrothermal Sediment.</title>
        <authorList>
            <person name="Zhou Z."/>
            <person name="Liu Y."/>
            <person name="Xu W."/>
            <person name="Pan J."/>
            <person name="Luo Z.H."/>
            <person name="Li M."/>
        </authorList>
    </citation>
    <scope>NUCLEOTIDE SEQUENCE [LARGE SCALE GENOMIC DNA]</scope>
    <source>
        <strain evidence="13">SpSt-246</strain>
    </source>
</reference>
<dbReference type="InterPro" id="IPR005110">
    <property type="entry name" value="MoeA_linker/N"/>
</dbReference>
<dbReference type="SUPFAM" id="SSF63867">
    <property type="entry name" value="MoeA C-terminal domain-like"/>
    <property type="match status" value="1"/>
</dbReference>
<feature type="domain" description="MoaB/Mog" evidence="12">
    <location>
        <begin position="182"/>
        <end position="318"/>
    </location>
</feature>
<dbReference type="PANTHER" id="PTHR10192:SF5">
    <property type="entry name" value="GEPHYRIN"/>
    <property type="match status" value="1"/>
</dbReference>
<gene>
    <name evidence="13" type="ORF">ENP73_00375</name>
</gene>
<comment type="pathway">
    <text evidence="3 11">Cofactor biosynthesis; molybdopterin biosynthesis.</text>
</comment>
<dbReference type="InterPro" id="IPR036135">
    <property type="entry name" value="MoeA_linker/N_sf"/>
</dbReference>
<sequence>MRQDLSVEEALELVLREARRQLPMEELPLREAFGRVLAEDLASLVDHPDQDDTAIDGYACREGDARGASPEHPVRLRVIGEAPAGRPFPREVGQGEAVAVYTGAPIPKGADAVVRVEDTRREGDFVLLFAPASPKDLRPQGGDLRRGEVYLRRGDLLTPGRLGLAAAMGHPRLRVYRRPRVGILSTGDEVVEPGEPLPFGGVYNANAYSLMGLVLEAGGEPVLLGKVPDRPEEVLKRLEGAGPLDLLLTSGGVSMGEYDVVRKVLEAKGEVVFWKVRQQPGGPLLFAKLQGLPVLGLPGNPVSSMVTFFLYGRPFLFRLLGRTDPPYGRMRARALTPFKGARGKTAFRRGVLLLPEGTVRTSGDQASFVLRSMAFANALVVLPPDQDAKEGEEVEVIQGFTQNSFLALP</sequence>
<evidence type="ECO:0000256" key="1">
    <source>
        <dbReference type="ARBA" id="ARBA00001946"/>
    </source>
</evidence>
<comment type="caution">
    <text evidence="13">The sequence shown here is derived from an EMBL/GenBank/DDBJ whole genome shotgun (WGS) entry which is preliminary data.</text>
</comment>
<proteinExistence type="inferred from homology"/>
<keyword evidence="9 11" id="KW-0501">Molybdenum cofactor biosynthesis</keyword>
<dbReference type="NCBIfam" id="TIGR00177">
    <property type="entry name" value="molyb_syn"/>
    <property type="match status" value="1"/>
</dbReference>
<evidence type="ECO:0000256" key="7">
    <source>
        <dbReference type="ARBA" id="ARBA00022723"/>
    </source>
</evidence>
<comment type="catalytic activity">
    <reaction evidence="10">
        <text>adenylyl-molybdopterin + molybdate = Mo-molybdopterin + AMP + H(+)</text>
        <dbReference type="Rhea" id="RHEA:35047"/>
        <dbReference type="ChEBI" id="CHEBI:15378"/>
        <dbReference type="ChEBI" id="CHEBI:36264"/>
        <dbReference type="ChEBI" id="CHEBI:62727"/>
        <dbReference type="ChEBI" id="CHEBI:71302"/>
        <dbReference type="ChEBI" id="CHEBI:456215"/>
        <dbReference type="EC" id="2.10.1.1"/>
    </reaction>
</comment>
<keyword evidence="5 11" id="KW-0500">Molybdenum</keyword>
<evidence type="ECO:0000313" key="13">
    <source>
        <dbReference type="EMBL" id="HEH81484.1"/>
    </source>
</evidence>
<comment type="cofactor">
    <cofactor evidence="1 11">
        <name>Mg(2+)</name>
        <dbReference type="ChEBI" id="CHEBI:18420"/>
    </cofactor>
</comment>
<dbReference type="CDD" id="cd00887">
    <property type="entry name" value="MoeA"/>
    <property type="match status" value="1"/>
</dbReference>
<dbReference type="InterPro" id="IPR038987">
    <property type="entry name" value="MoeA-like"/>
</dbReference>
<dbReference type="SMART" id="SM00852">
    <property type="entry name" value="MoCF_biosynth"/>
    <property type="match status" value="1"/>
</dbReference>
<evidence type="ECO:0000256" key="4">
    <source>
        <dbReference type="ARBA" id="ARBA00010763"/>
    </source>
</evidence>
<name>A0A7C2G3A7_9DEIN</name>
<accession>A0A7C2G3A7</accession>
<dbReference type="Gene3D" id="2.170.190.11">
    <property type="entry name" value="Molybdopterin biosynthesis moea protein, domain 3"/>
    <property type="match status" value="1"/>
</dbReference>
<dbReference type="InterPro" id="IPR005111">
    <property type="entry name" value="MoeA_C_domain_IV"/>
</dbReference>
<dbReference type="Gene3D" id="3.90.105.10">
    <property type="entry name" value="Molybdopterin biosynthesis moea protein, domain 2"/>
    <property type="match status" value="1"/>
</dbReference>
<dbReference type="SUPFAM" id="SSF63882">
    <property type="entry name" value="MoeA N-terminal region -like"/>
    <property type="match status" value="1"/>
</dbReference>
<dbReference type="InterPro" id="IPR036425">
    <property type="entry name" value="MoaB/Mog-like_dom_sf"/>
</dbReference>
<dbReference type="AlphaFoldDB" id="A0A7C2G3A7"/>
<keyword evidence="8 11" id="KW-0460">Magnesium</keyword>
<dbReference type="Gene3D" id="3.40.980.10">
    <property type="entry name" value="MoaB/Mog-like domain"/>
    <property type="match status" value="1"/>
</dbReference>
<protein>
    <recommendedName>
        <fullName evidence="11">Molybdopterin molybdenumtransferase</fullName>
        <ecNumber evidence="11">2.10.1.1</ecNumber>
    </recommendedName>
</protein>
<dbReference type="InterPro" id="IPR001453">
    <property type="entry name" value="MoaB/Mog_dom"/>
</dbReference>
<dbReference type="Gene3D" id="2.40.340.10">
    <property type="entry name" value="MoeA, C-terminal, domain IV"/>
    <property type="match status" value="1"/>
</dbReference>
<evidence type="ECO:0000256" key="2">
    <source>
        <dbReference type="ARBA" id="ARBA00002901"/>
    </source>
</evidence>
<evidence type="ECO:0000256" key="10">
    <source>
        <dbReference type="ARBA" id="ARBA00047317"/>
    </source>
</evidence>
<keyword evidence="6 11" id="KW-0808">Transferase</keyword>
<dbReference type="UniPathway" id="UPA00344"/>
<dbReference type="Pfam" id="PF03453">
    <property type="entry name" value="MoeA_N"/>
    <property type="match status" value="1"/>
</dbReference>
<evidence type="ECO:0000259" key="12">
    <source>
        <dbReference type="SMART" id="SM00852"/>
    </source>
</evidence>
<dbReference type="EC" id="2.10.1.1" evidence="11"/>
<dbReference type="InterPro" id="IPR036688">
    <property type="entry name" value="MoeA_C_domain_IV_sf"/>
</dbReference>
<dbReference type="Pfam" id="PF00994">
    <property type="entry name" value="MoCF_biosynth"/>
    <property type="match status" value="1"/>
</dbReference>
<comment type="similarity">
    <text evidence="4 11">Belongs to the MoeA family.</text>
</comment>
<dbReference type="EMBL" id="DSKL01000016">
    <property type="protein sequence ID" value="HEH81484.1"/>
    <property type="molecule type" value="Genomic_DNA"/>
</dbReference>
<dbReference type="FunFam" id="3.40.980.10:FF:000004">
    <property type="entry name" value="Molybdopterin molybdenumtransferase"/>
    <property type="match status" value="1"/>
</dbReference>
<evidence type="ECO:0000256" key="3">
    <source>
        <dbReference type="ARBA" id="ARBA00005046"/>
    </source>
</evidence>
<dbReference type="GO" id="GO:0006777">
    <property type="term" value="P:Mo-molybdopterin cofactor biosynthetic process"/>
    <property type="evidence" value="ECO:0007669"/>
    <property type="project" value="UniProtKB-UniRule"/>
</dbReference>
<dbReference type="NCBIfam" id="NF045515">
    <property type="entry name" value="Glp_gephyrin"/>
    <property type="match status" value="1"/>
</dbReference>
<dbReference type="PANTHER" id="PTHR10192">
    <property type="entry name" value="MOLYBDOPTERIN BIOSYNTHESIS PROTEIN"/>
    <property type="match status" value="1"/>
</dbReference>
<dbReference type="GO" id="GO:0061599">
    <property type="term" value="F:molybdopterin molybdotransferase activity"/>
    <property type="evidence" value="ECO:0007669"/>
    <property type="project" value="UniProtKB-UniRule"/>
</dbReference>
<comment type="function">
    <text evidence="2 11">Catalyzes the insertion of molybdate into adenylated molybdopterin with the concomitant release of AMP.</text>
</comment>
<organism evidence="13">
    <name type="scientific">Thermus islandicus</name>
    <dbReference type="NCBI Taxonomy" id="540988"/>
    <lineage>
        <taxon>Bacteria</taxon>
        <taxon>Thermotogati</taxon>
        <taxon>Deinococcota</taxon>
        <taxon>Deinococci</taxon>
        <taxon>Thermales</taxon>
        <taxon>Thermaceae</taxon>
        <taxon>Thermus</taxon>
    </lineage>
</organism>
<dbReference type="GO" id="GO:0005829">
    <property type="term" value="C:cytosol"/>
    <property type="evidence" value="ECO:0007669"/>
    <property type="project" value="TreeGrafter"/>
</dbReference>